<keyword evidence="10" id="KW-1185">Reference proteome</keyword>
<dbReference type="AlphaFoldDB" id="T1FRI2"/>
<dbReference type="EMBL" id="KB097753">
    <property type="protein sequence ID" value="ESN90661.1"/>
    <property type="molecule type" value="Genomic_DNA"/>
</dbReference>
<evidence type="ECO:0000259" key="7">
    <source>
        <dbReference type="PROSITE" id="PS50011"/>
    </source>
</evidence>
<protein>
    <recommendedName>
        <fullName evidence="7">Protein kinase domain-containing protein</fullName>
    </recommendedName>
</protein>
<feature type="domain" description="Protein kinase" evidence="7">
    <location>
        <begin position="391"/>
        <end position="738"/>
    </location>
</feature>
<evidence type="ECO:0000256" key="2">
    <source>
        <dbReference type="ARBA" id="ARBA00022741"/>
    </source>
</evidence>
<evidence type="ECO:0000256" key="1">
    <source>
        <dbReference type="ARBA" id="ARBA00022679"/>
    </source>
</evidence>
<dbReference type="GO" id="GO:0005524">
    <property type="term" value="F:ATP binding"/>
    <property type="evidence" value="ECO:0007669"/>
    <property type="project" value="UniProtKB-KW"/>
</dbReference>
<keyword evidence="4" id="KW-0067">ATP-binding</keyword>
<feature type="compositionally biased region" description="Low complexity" evidence="5">
    <location>
        <begin position="150"/>
        <end position="171"/>
    </location>
</feature>
<dbReference type="GO" id="GO:0004713">
    <property type="term" value="F:protein tyrosine kinase activity"/>
    <property type="evidence" value="ECO:0007669"/>
    <property type="project" value="InterPro"/>
</dbReference>
<keyword evidence="3" id="KW-0418">Kinase</keyword>
<keyword evidence="6" id="KW-1133">Transmembrane helix</keyword>
<evidence type="ECO:0000313" key="9">
    <source>
        <dbReference type="EnsemblMetazoa" id="HelroP189938"/>
    </source>
</evidence>
<sequence>MTLASSSVKTTAKPTFILPNTYHNNSLNSSSTTDSSTNTSHINEATNHSNISMEVAGVFGISIIPLSPYRAIVNGFEFNLEGIVESNNNNNKNNKIMVIIVYVTRSGRGRFYVQLACDVLRPASNARPSFRKIHKPFVDGKEHYGDDNDNNINNDNKNSNDSNNNKNNGNNNKDDGDDDEYFELRHPCCCPNVCSTNPMLKNFLNKTATLIYGNDDVSMLKSANDSTNFLLRNEHGLDGSDVNESQKHYIWVVIVVNGLIVVGAVCIAAFCCRRTGSALSAVDGPYNYLPKPWSNHYSLHSSLNTIYKFSPATATTKATNKQLASAKYDLDDDQTYFISTPSPAMLLNPASNNVGTSSDYRDYSTARDQLETELLNKPEEAECHLIGEHHLEIRQRLGGGIFGDSYLALWHKKKVVAKRIVVGLHGSQQSSSNDAKCKFIVQSVSLLTKLRHPNLVPVMGVCVETRQPYIINEFIEGVCLKTLLLKSKMAGREVADAMLYLHSSSPPILHRDLRSANVFITGSWKVKLGDFGLTRLFQELRNQCEGGKNCFCDKSTSAFPSSIRWTAPEILQNPMSTESSFPIFSDLTPSTSSLHSTAAVATTVATATAKAETAPATATATNQQQTPTDFHLSIRSLNDVTPIFTPACDVYSFGMLMWELMIHEDPFSPVADESKVIKLVLEGYRTYFAMDAATPTTTSPVAQPAPTYPSSHYRGVMEACWRDDPGQRPTFKQISVTFKSMGQLIDKGQERRMRRQGGQENTTNYYLKSALNVA</sequence>
<dbReference type="EnsemblMetazoa" id="HelroT189938">
    <property type="protein sequence ID" value="HelroP189938"/>
    <property type="gene ID" value="HelroG189938"/>
</dbReference>
<accession>T1FRI2</accession>
<dbReference type="EMBL" id="AMQM01002340">
    <property type="status" value="NOT_ANNOTATED_CDS"/>
    <property type="molecule type" value="Genomic_DNA"/>
</dbReference>
<dbReference type="Proteomes" id="UP000015101">
    <property type="component" value="Unassembled WGS sequence"/>
</dbReference>
<feature type="region of interest" description="Disordered" evidence="5">
    <location>
        <begin position="138"/>
        <end position="177"/>
    </location>
</feature>
<dbReference type="InterPro" id="IPR001245">
    <property type="entry name" value="Ser-Thr/Tyr_kinase_cat_dom"/>
</dbReference>
<dbReference type="PANTHER" id="PTHR44329:SF288">
    <property type="entry name" value="MITOGEN-ACTIVATED PROTEIN KINASE KINASE KINASE 20"/>
    <property type="match status" value="1"/>
</dbReference>
<dbReference type="STRING" id="6412.T1FRI2"/>
<dbReference type="GO" id="GO:0004672">
    <property type="term" value="F:protein kinase activity"/>
    <property type="evidence" value="ECO:0000318"/>
    <property type="project" value="GO_Central"/>
</dbReference>
<dbReference type="Pfam" id="PF07714">
    <property type="entry name" value="PK_Tyr_Ser-Thr"/>
    <property type="match status" value="2"/>
</dbReference>
<dbReference type="GO" id="GO:0005737">
    <property type="term" value="C:cytoplasm"/>
    <property type="evidence" value="ECO:0000318"/>
    <property type="project" value="GO_Central"/>
</dbReference>
<dbReference type="InParanoid" id="T1FRI2"/>
<dbReference type="PROSITE" id="PS50011">
    <property type="entry name" value="PROTEIN_KINASE_DOM"/>
    <property type="match status" value="1"/>
</dbReference>
<reference evidence="10" key="1">
    <citation type="submission" date="2012-12" db="EMBL/GenBank/DDBJ databases">
        <authorList>
            <person name="Hellsten U."/>
            <person name="Grimwood J."/>
            <person name="Chapman J.A."/>
            <person name="Shapiro H."/>
            <person name="Aerts A."/>
            <person name="Otillar R.P."/>
            <person name="Terry A.Y."/>
            <person name="Boore J.L."/>
            <person name="Simakov O."/>
            <person name="Marletaz F."/>
            <person name="Cho S.-J."/>
            <person name="Edsinger-Gonzales E."/>
            <person name="Havlak P."/>
            <person name="Kuo D.-H."/>
            <person name="Larsson T."/>
            <person name="Lv J."/>
            <person name="Arendt D."/>
            <person name="Savage R."/>
            <person name="Osoegawa K."/>
            <person name="de Jong P."/>
            <person name="Lindberg D.R."/>
            <person name="Seaver E.C."/>
            <person name="Weisblat D.A."/>
            <person name="Putnam N.H."/>
            <person name="Grigoriev I.V."/>
            <person name="Rokhsar D.S."/>
        </authorList>
    </citation>
    <scope>NUCLEOTIDE SEQUENCE</scope>
</reference>
<dbReference type="OrthoDB" id="4062651at2759"/>
<dbReference type="KEGG" id="hro:HELRODRAFT_189938"/>
<evidence type="ECO:0000256" key="6">
    <source>
        <dbReference type="SAM" id="Phobius"/>
    </source>
</evidence>
<keyword evidence="6" id="KW-0472">Membrane</keyword>
<dbReference type="InterPro" id="IPR051681">
    <property type="entry name" value="Ser/Thr_Kinases-Pseudokinases"/>
</dbReference>
<dbReference type="InterPro" id="IPR000719">
    <property type="entry name" value="Prot_kinase_dom"/>
</dbReference>
<name>T1FRI2_HELRO</name>
<keyword evidence="1" id="KW-0808">Transferase</keyword>
<dbReference type="PROSITE" id="PS00109">
    <property type="entry name" value="PROTEIN_KINASE_TYR"/>
    <property type="match status" value="1"/>
</dbReference>
<evidence type="ECO:0000256" key="4">
    <source>
        <dbReference type="ARBA" id="ARBA00022840"/>
    </source>
</evidence>
<gene>
    <name evidence="9" type="primary">20211429</name>
    <name evidence="8" type="ORF">HELRODRAFT_189938</name>
</gene>
<dbReference type="Gene3D" id="1.10.510.10">
    <property type="entry name" value="Transferase(Phosphotransferase) domain 1"/>
    <property type="match status" value="2"/>
</dbReference>
<evidence type="ECO:0000313" key="10">
    <source>
        <dbReference type="Proteomes" id="UP000015101"/>
    </source>
</evidence>
<dbReference type="CTD" id="20211429"/>
<reference evidence="9" key="3">
    <citation type="submission" date="2015-06" db="UniProtKB">
        <authorList>
            <consortium name="EnsemblMetazoa"/>
        </authorList>
    </citation>
    <scope>IDENTIFICATION</scope>
</reference>
<dbReference type="SUPFAM" id="SSF56112">
    <property type="entry name" value="Protein kinase-like (PK-like)"/>
    <property type="match status" value="1"/>
</dbReference>
<dbReference type="GO" id="GO:0007165">
    <property type="term" value="P:signal transduction"/>
    <property type="evidence" value="ECO:0000318"/>
    <property type="project" value="GO_Central"/>
</dbReference>
<dbReference type="PANTHER" id="PTHR44329">
    <property type="entry name" value="SERINE/THREONINE-PROTEIN KINASE TNNI3K-RELATED"/>
    <property type="match status" value="1"/>
</dbReference>
<dbReference type="HOGENOM" id="CLU_361421_0_0_1"/>
<reference evidence="8 10" key="2">
    <citation type="journal article" date="2013" name="Nature">
        <title>Insights into bilaterian evolution from three spiralian genomes.</title>
        <authorList>
            <person name="Simakov O."/>
            <person name="Marletaz F."/>
            <person name="Cho S.J."/>
            <person name="Edsinger-Gonzales E."/>
            <person name="Havlak P."/>
            <person name="Hellsten U."/>
            <person name="Kuo D.H."/>
            <person name="Larsson T."/>
            <person name="Lv J."/>
            <person name="Arendt D."/>
            <person name="Savage R."/>
            <person name="Osoegawa K."/>
            <person name="de Jong P."/>
            <person name="Grimwood J."/>
            <person name="Chapman J.A."/>
            <person name="Shapiro H."/>
            <person name="Aerts A."/>
            <person name="Otillar R.P."/>
            <person name="Terry A.Y."/>
            <person name="Boore J.L."/>
            <person name="Grigoriev I.V."/>
            <person name="Lindberg D.R."/>
            <person name="Seaver E.C."/>
            <person name="Weisblat D.A."/>
            <person name="Putnam N.H."/>
            <person name="Rokhsar D.S."/>
        </authorList>
    </citation>
    <scope>NUCLEOTIDE SEQUENCE</scope>
</reference>
<dbReference type="InterPro" id="IPR011009">
    <property type="entry name" value="Kinase-like_dom_sf"/>
</dbReference>
<evidence type="ECO:0000313" key="8">
    <source>
        <dbReference type="EMBL" id="ESN90661.1"/>
    </source>
</evidence>
<evidence type="ECO:0000256" key="3">
    <source>
        <dbReference type="ARBA" id="ARBA00022777"/>
    </source>
</evidence>
<dbReference type="SMART" id="SM00219">
    <property type="entry name" value="TyrKc"/>
    <property type="match status" value="1"/>
</dbReference>
<dbReference type="GeneID" id="20211429"/>
<evidence type="ECO:0000256" key="5">
    <source>
        <dbReference type="SAM" id="MobiDB-lite"/>
    </source>
</evidence>
<dbReference type="InterPro" id="IPR020635">
    <property type="entry name" value="Tyr_kinase_cat_dom"/>
</dbReference>
<dbReference type="RefSeq" id="XP_009031551.1">
    <property type="nucleotide sequence ID" value="XM_009033303.1"/>
</dbReference>
<keyword evidence="6" id="KW-0812">Transmembrane</keyword>
<keyword evidence="2" id="KW-0547">Nucleotide-binding</keyword>
<feature type="transmembrane region" description="Helical" evidence="6">
    <location>
        <begin position="249"/>
        <end position="270"/>
    </location>
</feature>
<dbReference type="eggNOG" id="KOG0200">
    <property type="taxonomic scope" value="Eukaryota"/>
</dbReference>
<proteinExistence type="predicted"/>
<dbReference type="eggNOG" id="KOG0192">
    <property type="taxonomic scope" value="Eukaryota"/>
</dbReference>
<organism evidence="9 10">
    <name type="scientific">Helobdella robusta</name>
    <name type="common">Californian leech</name>
    <dbReference type="NCBI Taxonomy" id="6412"/>
    <lineage>
        <taxon>Eukaryota</taxon>
        <taxon>Metazoa</taxon>
        <taxon>Spiralia</taxon>
        <taxon>Lophotrochozoa</taxon>
        <taxon>Annelida</taxon>
        <taxon>Clitellata</taxon>
        <taxon>Hirudinea</taxon>
        <taxon>Rhynchobdellida</taxon>
        <taxon>Glossiphoniidae</taxon>
        <taxon>Helobdella</taxon>
    </lineage>
</organism>
<dbReference type="InterPro" id="IPR008266">
    <property type="entry name" value="Tyr_kinase_AS"/>
</dbReference>